<proteinExistence type="predicted"/>
<dbReference type="EMBL" id="JACFXV010000030">
    <property type="protein sequence ID" value="MBA5775801.1"/>
    <property type="molecule type" value="Genomic_DNA"/>
</dbReference>
<dbReference type="InterPro" id="IPR009923">
    <property type="entry name" value="Dodecin"/>
</dbReference>
<gene>
    <name evidence="1" type="ORF">H2509_01530</name>
</gene>
<dbReference type="SUPFAM" id="SSF89807">
    <property type="entry name" value="Dodecin-like"/>
    <property type="match status" value="1"/>
</dbReference>
<dbReference type="NCBIfam" id="NF043052">
    <property type="entry name" value="DodecBact"/>
    <property type="match status" value="1"/>
</dbReference>
<keyword evidence="2" id="KW-1185">Reference proteome</keyword>
<name>A0A839A8Y3_9HYPH</name>
<dbReference type="Pfam" id="PF07311">
    <property type="entry name" value="Dodecin"/>
    <property type="match status" value="1"/>
</dbReference>
<evidence type="ECO:0000313" key="2">
    <source>
        <dbReference type="Proteomes" id="UP000541109"/>
    </source>
</evidence>
<dbReference type="InterPro" id="IPR050049">
    <property type="entry name" value="Dodecin_bact"/>
</dbReference>
<reference evidence="1 2" key="1">
    <citation type="submission" date="2020-07" db="EMBL/GenBank/DDBJ databases">
        <title>Stappia sp., F7233, whole genome shotgun sequencing project.</title>
        <authorList>
            <person name="Jiang S."/>
            <person name="Liu Z.W."/>
            <person name="Du Z.J."/>
        </authorList>
    </citation>
    <scope>NUCLEOTIDE SEQUENCE [LARGE SCALE GENOMIC DNA]</scope>
    <source>
        <strain evidence="1 2">F7233</strain>
    </source>
</reference>
<dbReference type="AlphaFoldDB" id="A0A839A8Y3"/>
<dbReference type="InterPro" id="IPR025543">
    <property type="entry name" value="Dodecin-like"/>
</dbReference>
<dbReference type="Proteomes" id="UP000541109">
    <property type="component" value="Unassembled WGS sequence"/>
</dbReference>
<sequence>MSDHVYKLVDLVGTSPNSIEDAINNAISRANETIRNLRWYEVTQIRGHVEGGRTDHYQVVLKAAFTLESAGKSAG</sequence>
<organism evidence="1 2">
    <name type="scientific">Stappia albiluteola</name>
    <dbReference type="NCBI Taxonomy" id="2758565"/>
    <lineage>
        <taxon>Bacteria</taxon>
        <taxon>Pseudomonadati</taxon>
        <taxon>Pseudomonadota</taxon>
        <taxon>Alphaproteobacteria</taxon>
        <taxon>Hyphomicrobiales</taxon>
        <taxon>Stappiaceae</taxon>
        <taxon>Stappia</taxon>
    </lineage>
</organism>
<evidence type="ECO:0000313" key="1">
    <source>
        <dbReference type="EMBL" id="MBA5775801.1"/>
    </source>
</evidence>
<dbReference type="PANTHER" id="PTHR39324:SF1">
    <property type="entry name" value="CALCIUM DODECIN"/>
    <property type="match status" value="1"/>
</dbReference>
<dbReference type="InterPro" id="IPR036694">
    <property type="entry name" value="Dodecin-like_sf"/>
</dbReference>
<dbReference type="Gene3D" id="3.30.1660.10">
    <property type="entry name" value="Flavin-binding protein dodecin"/>
    <property type="match status" value="1"/>
</dbReference>
<protein>
    <submittedName>
        <fullName evidence="1">Dodecin domain-containing protein</fullName>
    </submittedName>
</protein>
<dbReference type="PANTHER" id="PTHR39324">
    <property type="entry name" value="CALCIUM DODECIN"/>
    <property type="match status" value="1"/>
</dbReference>
<accession>A0A839A8Y3</accession>
<comment type="caution">
    <text evidence="1">The sequence shown here is derived from an EMBL/GenBank/DDBJ whole genome shotgun (WGS) entry which is preliminary data.</text>
</comment>
<dbReference type="RefSeq" id="WP_182161612.1">
    <property type="nucleotide sequence ID" value="NZ_JACFXV010000030.1"/>
</dbReference>